<keyword evidence="4" id="KW-1185">Reference proteome</keyword>
<evidence type="ECO:0000259" key="2">
    <source>
        <dbReference type="Pfam" id="PF01266"/>
    </source>
</evidence>
<feature type="domain" description="FAD dependent oxidoreductase" evidence="2">
    <location>
        <begin position="3"/>
        <end position="124"/>
    </location>
</feature>
<feature type="region of interest" description="Disordered" evidence="1">
    <location>
        <begin position="123"/>
        <end position="162"/>
    </location>
</feature>
<organism evidence="3 4">
    <name type="scientific">Streptomyces glebosus</name>
    <dbReference type="NCBI Taxonomy" id="249580"/>
    <lineage>
        <taxon>Bacteria</taxon>
        <taxon>Bacillati</taxon>
        <taxon>Actinomycetota</taxon>
        <taxon>Actinomycetes</taxon>
        <taxon>Kitasatosporales</taxon>
        <taxon>Streptomycetaceae</taxon>
        <taxon>Streptomyces</taxon>
    </lineage>
</organism>
<dbReference type="Proteomes" id="UP000430079">
    <property type="component" value="Unassembled WGS sequence"/>
</dbReference>
<gene>
    <name evidence="3" type="ORF">Sgleb_13960</name>
</gene>
<dbReference type="EMBL" id="BLIO01000001">
    <property type="protein sequence ID" value="GFE13349.1"/>
    <property type="molecule type" value="Genomic_DNA"/>
</dbReference>
<evidence type="ECO:0000313" key="4">
    <source>
        <dbReference type="Proteomes" id="UP000430079"/>
    </source>
</evidence>
<dbReference type="Gene3D" id="3.30.9.10">
    <property type="entry name" value="D-Amino Acid Oxidase, subunit A, domain 2"/>
    <property type="match status" value="1"/>
</dbReference>
<dbReference type="PANTHER" id="PTHR13847:SF274">
    <property type="entry name" value="RIESKE 2FE-2S IRON-SULFUR PROTEIN YHFW-RELATED"/>
    <property type="match status" value="1"/>
</dbReference>
<dbReference type="SUPFAM" id="SSF51905">
    <property type="entry name" value="FAD/NAD(P)-binding domain"/>
    <property type="match status" value="1"/>
</dbReference>
<name>A0A640SPL2_9ACTN</name>
<reference evidence="3 4" key="1">
    <citation type="submission" date="2019-12" db="EMBL/GenBank/DDBJ databases">
        <title>Whole genome shotgun sequence of Streptomyces hygroscopicus subsp. glebosus NBRC 13786.</title>
        <authorList>
            <person name="Ichikawa N."/>
            <person name="Kimura A."/>
            <person name="Kitahashi Y."/>
            <person name="Komaki H."/>
            <person name="Tamura T."/>
        </authorList>
    </citation>
    <scope>NUCLEOTIDE SEQUENCE [LARGE SCALE GENOMIC DNA]</scope>
    <source>
        <strain evidence="3 4">NBRC 13786</strain>
    </source>
</reference>
<proteinExistence type="predicted"/>
<accession>A0A640SPL2</accession>
<sequence length="162" mass="16991">MNDVTVVGGGVAGLSCAWELTRAGRRVALLEADRIAAGVTGYTTAKLSSLHTLVYERLRRTRGADGARAYAQSQQGAVERVAEIAELLDIECELERFPAFTFGRDPVGADRLRAEAAAAKGAGLAASCQEPSSPHRTSSSPRTTRSSTVPCSSPGSRRAANS</sequence>
<dbReference type="PANTHER" id="PTHR13847">
    <property type="entry name" value="SARCOSINE DEHYDROGENASE-RELATED"/>
    <property type="match status" value="1"/>
</dbReference>
<evidence type="ECO:0000256" key="1">
    <source>
        <dbReference type="SAM" id="MobiDB-lite"/>
    </source>
</evidence>
<dbReference type="AlphaFoldDB" id="A0A640SPL2"/>
<dbReference type="Pfam" id="PF01266">
    <property type="entry name" value="DAO"/>
    <property type="match status" value="1"/>
</dbReference>
<dbReference type="InterPro" id="IPR006076">
    <property type="entry name" value="FAD-dep_OxRdtase"/>
</dbReference>
<feature type="compositionally biased region" description="Low complexity" evidence="1">
    <location>
        <begin position="123"/>
        <end position="154"/>
    </location>
</feature>
<comment type="caution">
    <text evidence="3">The sequence shown here is derived from an EMBL/GenBank/DDBJ whole genome shotgun (WGS) entry which is preliminary data.</text>
</comment>
<dbReference type="Gene3D" id="3.50.50.60">
    <property type="entry name" value="FAD/NAD(P)-binding domain"/>
    <property type="match status" value="1"/>
</dbReference>
<dbReference type="InterPro" id="IPR036188">
    <property type="entry name" value="FAD/NAD-bd_sf"/>
</dbReference>
<evidence type="ECO:0000313" key="3">
    <source>
        <dbReference type="EMBL" id="GFE13349.1"/>
    </source>
</evidence>
<protein>
    <recommendedName>
        <fullName evidence="2">FAD dependent oxidoreductase domain-containing protein</fullName>
    </recommendedName>
</protein>
<dbReference type="GO" id="GO:0005737">
    <property type="term" value="C:cytoplasm"/>
    <property type="evidence" value="ECO:0007669"/>
    <property type="project" value="TreeGrafter"/>
</dbReference>